<organism evidence="1">
    <name type="scientific">Halomonas sp. RT37</name>
    <dbReference type="NCBI Taxonomy" id="2950872"/>
    <lineage>
        <taxon>Bacteria</taxon>
        <taxon>Pseudomonadati</taxon>
        <taxon>Pseudomonadota</taxon>
        <taxon>Gammaproteobacteria</taxon>
        <taxon>Oceanospirillales</taxon>
        <taxon>Halomonadaceae</taxon>
        <taxon>Halomonas</taxon>
    </lineage>
</organism>
<dbReference type="EMBL" id="CP098827">
    <property type="protein sequence ID" value="XBO71656.1"/>
    <property type="molecule type" value="Genomic_DNA"/>
</dbReference>
<dbReference type="Pfam" id="PF11225">
    <property type="entry name" value="DUF3024"/>
    <property type="match status" value="1"/>
</dbReference>
<reference evidence="1" key="1">
    <citation type="submission" date="2022-06" db="EMBL/GenBank/DDBJ databases">
        <title>A novel DMS-producing enzyme.</title>
        <authorList>
            <person name="Zhang Y."/>
        </authorList>
    </citation>
    <scope>NUCLEOTIDE SEQUENCE</scope>
    <source>
        <strain evidence="1">RT37</strain>
    </source>
</reference>
<evidence type="ECO:0000313" key="1">
    <source>
        <dbReference type="EMBL" id="XBO71656.1"/>
    </source>
</evidence>
<sequence>MAFNDLERKRVEKAAGAFVEKHRPPPQLRSKLDLAFRIDGQSLEIFEVSPRYDKPDEKLEIPVAKAKYVRSQDVWKVYWQRADLKWHGYTPCPQVGTVEAFLELVGRDEMACFFG</sequence>
<accession>A0AAU7KJC8</accession>
<proteinExistence type="predicted"/>
<protein>
    <submittedName>
        <fullName evidence="1">DUF3024 domain-containing protein</fullName>
    </submittedName>
</protein>
<gene>
    <name evidence="1" type="ORF">NFG58_02770</name>
</gene>
<name>A0AAU7KJC8_9GAMM</name>
<dbReference type="RefSeq" id="WP_348827559.1">
    <property type="nucleotide sequence ID" value="NZ_CP098827.1"/>
</dbReference>
<dbReference type="AlphaFoldDB" id="A0AAU7KJC8"/>
<dbReference type="InterPro" id="IPR021388">
    <property type="entry name" value="DUF3024"/>
</dbReference>